<accession>A0ACD3B359</accession>
<evidence type="ECO:0000313" key="2">
    <source>
        <dbReference type="Proteomes" id="UP000308600"/>
    </source>
</evidence>
<proteinExistence type="predicted"/>
<protein>
    <submittedName>
        <fullName evidence="1">DUF1000-domain-containing protein</fullName>
    </submittedName>
</protein>
<reference evidence="1 2" key="1">
    <citation type="journal article" date="2019" name="Nat. Ecol. Evol.">
        <title>Megaphylogeny resolves global patterns of mushroom evolution.</title>
        <authorList>
            <person name="Varga T."/>
            <person name="Krizsan K."/>
            <person name="Foldi C."/>
            <person name="Dima B."/>
            <person name="Sanchez-Garcia M."/>
            <person name="Sanchez-Ramirez S."/>
            <person name="Szollosi G.J."/>
            <person name="Szarkandi J.G."/>
            <person name="Papp V."/>
            <person name="Albert L."/>
            <person name="Andreopoulos W."/>
            <person name="Angelini C."/>
            <person name="Antonin V."/>
            <person name="Barry K.W."/>
            <person name="Bougher N.L."/>
            <person name="Buchanan P."/>
            <person name="Buyck B."/>
            <person name="Bense V."/>
            <person name="Catcheside P."/>
            <person name="Chovatia M."/>
            <person name="Cooper J."/>
            <person name="Damon W."/>
            <person name="Desjardin D."/>
            <person name="Finy P."/>
            <person name="Geml J."/>
            <person name="Haridas S."/>
            <person name="Hughes K."/>
            <person name="Justo A."/>
            <person name="Karasinski D."/>
            <person name="Kautmanova I."/>
            <person name="Kiss B."/>
            <person name="Kocsube S."/>
            <person name="Kotiranta H."/>
            <person name="LaButti K.M."/>
            <person name="Lechner B.E."/>
            <person name="Liimatainen K."/>
            <person name="Lipzen A."/>
            <person name="Lukacs Z."/>
            <person name="Mihaltcheva S."/>
            <person name="Morgado L.N."/>
            <person name="Niskanen T."/>
            <person name="Noordeloos M.E."/>
            <person name="Ohm R.A."/>
            <person name="Ortiz-Santana B."/>
            <person name="Ovrebo C."/>
            <person name="Racz N."/>
            <person name="Riley R."/>
            <person name="Savchenko A."/>
            <person name="Shiryaev A."/>
            <person name="Soop K."/>
            <person name="Spirin V."/>
            <person name="Szebenyi C."/>
            <person name="Tomsovsky M."/>
            <person name="Tulloss R.E."/>
            <person name="Uehling J."/>
            <person name="Grigoriev I.V."/>
            <person name="Vagvolgyi C."/>
            <person name="Papp T."/>
            <person name="Martin F.M."/>
            <person name="Miettinen O."/>
            <person name="Hibbett D.S."/>
            <person name="Nagy L.G."/>
        </authorList>
    </citation>
    <scope>NUCLEOTIDE SEQUENCE [LARGE SCALE GENOMIC DNA]</scope>
    <source>
        <strain evidence="1 2">NL-1719</strain>
    </source>
</reference>
<dbReference type="Proteomes" id="UP000308600">
    <property type="component" value="Unassembled WGS sequence"/>
</dbReference>
<gene>
    <name evidence="1" type="ORF">BDN72DRAFT_836641</name>
</gene>
<evidence type="ECO:0000313" key="1">
    <source>
        <dbReference type="EMBL" id="TFK72072.1"/>
    </source>
</evidence>
<name>A0ACD3B359_9AGAR</name>
<organism evidence="1 2">
    <name type="scientific">Pluteus cervinus</name>
    <dbReference type="NCBI Taxonomy" id="181527"/>
    <lineage>
        <taxon>Eukaryota</taxon>
        <taxon>Fungi</taxon>
        <taxon>Dikarya</taxon>
        <taxon>Basidiomycota</taxon>
        <taxon>Agaricomycotina</taxon>
        <taxon>Agaricomycetes</taxon>
        <taxon>Agaricomycetidae</taxon>
        <taxon>Agaricales</taxon>
        <taxon>Pluteineae</taxon>
        <taxon>Pluteaceae</taxon>
        <taxon>Pluteus</taxon>
    </lineage>
</organism>
<keyword evidence="2" id="KW-1185">Reference proteome</keyword>
<dbReference type="EMBL" id="ML208289">
    <property type="protein sequence ID" value="TFK72072.1"/>
    <property type="molecule type" value="Genomic_DNA"/>
</dbReference>
<sequence>MTTNPSDSSVASALADLDPANLYSLIDKQNTHGLNLSDPEGARSVIKPWNEREDTVKFVDSSVDDQMVIHVPFVETVRLRSIMLKVGSGEYAPGRLRVFANHPTIVDFSDAESIRPQLDLQLLEGETKVADYPLRVAAFASVNSVSLHFSDAPSGEISRVYYIGFKGDPRSLGREVNSKIEVPAPNAADKPLVDKVGEKKGAPQDVAR</sequence>